<dbReference type="OrthoDB" id="9804204at2"/>
<dbReference type="InterPro" id="IPR005490">
    <property type="entry name" value="LD_TPept_cat_dom"/>
</dbReference>
<dbReference type="Proteomes" id="UP000198755">
    <property type="component" value="Unassembled WGS sequence"/>
</dbReference>
<name>A0A1I4AH03_9HYPH</name>
<dbReference type="AlphaFoldDB" id="A0A1I4AH03"/>
<evidence type="ECO:0000313" key="4">
    <source>
        <dbReference type="Proteomes" id="UP000198755"/>
    </source>
</evidence>
<dbReference type="RefSeq" id="WP_091682830.1">
    <property type="nucleotide sequence ID" value="NZ_FOSN01000010.1"/>
</dbReference>
<accession>A0A1I4AH03</accession>
<dbReference type="PANTHER" id="PTHR38589:SF1">
    <property type="entry name" value="BLR0621 PROTEIN"/>
    <property type="match status" value="1"/>
</dbReference>
<protein>
    <submittedName>
        <fullName evidence="3">L,D-peptidoglycan transpeptidase YkuD, ErfK/YbiS/YcfS/YnhG family</fullName>
    </submittedName>
</protein>
<evidence type="ECO:0000313" key="3">
    <source>
        <dbReference type="EMBL" id="SFK55742.1"/>
    </source>
</evidence>
<dbReference type="PROSITE" id="PS52029">
    <property type="entry name" value="LD_TPASE"/>
    <property type="match status" value="1"/>
</dbReference>
<keyword evidence="4" id="KW-1185">Reference proteome</keyword>
<dbReference type="GO" id="GO:0008360">
    <property type="term" value="P:regulation of cell shape"/>
    <property type="evidence" value="ECO:0007669"/>
    <property type="project" value="UniProtKB-UniRule"/>
</dbReference>
<keyword evidence="1" id="KW-0133">Cell shape</keyword>
<keyword evidence="1" id="KW-0961">Cell wall biogenesis/degradation</keyword>
<sequence length="198" mass="21784">MKSLKKTPVVPTAGKTRRNPAGLTRLVATLAQTQAGAQKFRTGRLHAGSMVIRCALGAAGVTHAKREGDHASPAGHWRLVGGYFRADRIKRGRTPLAMRPVSPHMGWCDDPGSPAYNKMVLSPFRASHEKLWRDDPLYDVVIVLDYNIHPRRKGRGSAIFLHCARPDAAPTEGCVAISADDLRRLLPRLSPRTMLVIR</sequence>
<dbReference type="EMBL" id="FOSN01000010">
    <property type="protein sequence ID" value="SFK55742.1"/>
    <property type="molecule type" value="Genomic_DNA"/>
</dbReference>
<evidence type="ECO:0000256" key="1">
    <source>
        <dbReference type="PROSITE-ProRule" id="PRU01373"/>
    </source>
</evidence>
<reference evidence="3 4" key="1">
    <citation type="submission" date="2016-10" db="EMBL/GenBank/DDBJ databases">
        <authorList>
            <person name="de Groot N.N."/>
        </authorList>
    </citation>
    <scope>NUCLEOTIDE SEQUENCE [LARGE SCALE GENOMIC DNA]</scope>
    <source>
        <strain evidence="3 4">NE2</strain>
    </source>
</reference>
<dbReference type="GO" id="GO:0071555">
    <property type="term" value="P:cell wall organization"/>
    <property type="evidence" value="ECO:0007669"/>
    <property type="project" value="UniProtKB-UniRule"/>
</dbReference>
<comment type="pathway">
    <text evidence="1">Cell wall biogenesis; peptidoglycan biosynthesis.</text>
</comment>
<dbReference type="GO" id="GO:0016740">
    <property type="term" value="F:transferase activity"/>
    <property type="evidence" value="ECO:0007669"/>
    <property type="project" value="InterPro"/>
</dbReference>
<dbReference type="STRING" id="1612308.SAMN05444581_11099"/>
<dbReference type="GO" id="GO:0009252">
    <property type="term" value="P:peptidoglycan biosynthetic process"/>
    <property type="evidence" value="ECO:0007669"/>
    <property type="project" value="UniProtKB-KW"/>
</dbReference>
<dbReference type="Pfam" id="PF03734">
    <property type="entry name" value="YkuD"/>
    <property type="match status" value="1"/>
</dbReference>
<organism evidence="3 4">
    <name type="scientific">Methylocapsa palsarum</name>
    <dbReference type="NCBI Taxonomy" id="1612308"/>
    <lineage>
        <taxon>Bacteria</taxon>
        <taxon>Pseudomonadati</taxon>
        <taxon>Pseudomonadota</taxon>
        <taxon>Alphaproteobacteria</taxon>
        <taxon>Hyphomicrobiales</taxon>
        <taxon>Beijerinckiaceae</taxon>
        <taxon>Methylocapsa</taxon>
    </lineage>
</organism>
<feature type="domain" description="L,D-TPase catalytic" evidence="2">
    <location>
        <begin position="26"/>
        <end position="198"/>
    </location>
</feature>
<feature type="active site" description="Proton donor/acceptor" evidence="1">
    <location>
        <position position="162"/>
    </location>
</feature>
<proteinExistence type="predicted"/>
<gene>
    <name evidence="3" type="ORF">SAMN05444581_11099</name>
</gene>
<keyword evidence="1" id="KW-0573">Peptidoglycan synthesis</keyword>
<feature type="active site" description="Nucleophile" evidence="1">
    <location>
        <position position="174"/>
    </location>
</feature>
<evidence type="ECO:0000259" key="2">
    <source>
        <dbReference type="PROSITE" id="PS52029"/>
    </source>
</evidence>
<dbReference type="PANTHER" id="PTHR38589">
    <property type="entry name" value="BLR0621 PROTEIN"/>
    <property type="match status" value="1"/>
</dbReference>